<name>A0ABX5XV61_9BACT</name>
<sequence>MLTNIKNLLNNTFLDKGLELAVAIVAVLLAAMVARRFLLRDVKEPEDRRRIRKAISLTTFFLIVASVAIIFSSNLGSLGVSLGVASAGIAFALQAVIANAAAWMANSTGAYYKIGDRIQMGGVTGDVIGTNVMVTTVMEIGGWVKADQYNGRVVRISNSNIFTSPVYNYTADFAVLWDEITIPIKYGGDRKLVVEILERVATEVTAEAIEQAQKEWTQLVDKFDVEDARVEPLVTLIANDNWLEYNLRYVTSYHQRRITKSILFNRLMDEFDKVPEKFSIASSTYDIVSFPPVNVNLTHENNKRS</sequence>
<evidence type="ECO:0000313" key="8">
    <source>
        <dbReference type="Proteomes" id="UP000318081"/>
    </source>
</evidence>
<dbReference type="Gene3D" id="2.30.30.60">
    <property type="match status" value="1"/>
</dbReference>
<evidence type="ECO:0000256" key="5">
    <source>
        <dbReference type="SAM" id="Phobius"/>
    </source>
</evidence>
<evidence type="ECO:0000256" key="4">
    <source>
        <dbReference type="ARBA" id="ARBA00023136"/>
    </source>
</evidence>
<reference evidence="7 8" key="1">
    <citation type="submission" date="2019-02" db="EMBL/GenBank/DDBJ databases">
        <title>Deep-cultivation of Planctomycetes and their phenomic and genomic characterization uncovers novel biology.</title>
        <authorList>
            <person name="Wiegand S."/>
            <person name="Jogler M."/>
            <person name="Boedeker C."/>
            <person name="Pinto D."/>
            <person name="Vollmers J."/>
            <person name="Rivas-Marin E."/>
            <person name="Kohn T."/>
            <person name="Peeters S.H."/>
            <person name="Heuer A."/>
            <person name="Rast P."/>
            <person name="Oberbeckmann S."/>
            <person name="Bunk B."/>
            <person name="Jeske O."/>
            <person name="Meyerdierks A."/>
            <person name="Storesund J.E."/>
            <person name="Kallscheuer N."/>
            <person name="Luecker S."/>
            <person name="Lage O.M."/>
            <person name="Pohl T."/>
            <person name="Merkel B.J."/>
            <person name="Hornburger P."/>
            <person name="Mueller R.-W."/>
            <person name="Bruemmer F."/>
            <person name="Labrenz M."/>
            <person name="Spormann A.M."/>
            <person name="Op den Camp H."/>
            <person name="Overmann J."/>
            <person name="Amann R."/>
            <person name="Jetten M.S.M."/>
            <person name="Mascher T."/>
            <person name="Medema M.H."/>
            <person name="Devos D.P."/>
            <person name="Kaster A.-K."/>
            <person name="Ovreas L."/>
            <person name="Rohde M."/>
            <person name="Galperin M.Y."/>
            <person name="Jogler C."/>
        </authorList>
    </citation>
    <scope>NUCLEOTIDE SEQUENCE [LARGE SCALE GENOMIC DNA]</scope>
    <source>
        <strain evidence="7 8">TBK1r</strain>
    </source>
</reference>
<evidence type="ECO:0000256" key="1">
    <source>
        <dbReference type="ARBA" id="ARBA00004370"/>
    </source>
</evidence>
<protein>
    <submittedName>
        <fullName evidence="7">Mechanosensitive channel MscS</fullName>
    </submittedName>
</protein>
<keyword evidence="3 5" id="KW-1133">Transmembrane helix</keyword>
<organism evidence="7 8">
    <name type="scientific">Stieleria magnilauensis</name>
    <dbReference type="NCBI Taxonomy" id="2527963"/>
    <lineage>
        <taxon>Bacteria</taxon>
        <taxon>Pseudomonadati</taxon>
        <taxon>Planctomycetota</taxon>
        <taxon>Planctomycetia</taxon>
        <taxon>Pirellulales</taxon>
        <taxon>Pirellulaceae</taxon>
        <taxon>Stieleria</taxon>
    </lineage>
</organism>
<gene>
    <name evidence="7" type="ORF">TBK1r_48500</name>
</gene>
<dbReference type="EMBL" id="CP036432">
    <property type="protein sequence ID" value="QDV85834.1"/>
    <property type="molecule type" value="Genomic_DNA"/>
</dbReference>
<keyword evidence="2 5" id="KW-0812">Transmembrane</keyword>
<dbReference type="InterPro" id="IPR010920">
    <property type="entry name" value="LSM_dom_sf"/>
</dbReference>
<keyword evidence="8" id="KW-1185">Reference proteome</keyword>
<feature type="transmembrane region" description="Helical" evidence="5">
    <location>
        <begin position="51"/>
        <end position="72"/>
    </location>
</feature>
<dbReference type="SUPFAM" id="SSF50182">
    <property type="entry name" value="Sm-like ribonucleoproteins"/>
    <property type="match status" value="1"/>
</dbReference>
<feature type="domain" description="Mechanosensitive ion channel MscS" evidence="6">
    <location>
        <begin position="96"/>
        <end position="170"/>
    </location>
</feature>
<evidence type="ECO:0000259" key="6">
    <source>
        <dbReference type="Pfam" id="PF00924"/>
    </source>
</evidence>
<comment type="subcellular location">
    <subcellularLocation>
        <location evidence="1">Membrane</location>
    </subcellularLocation>
</comment>
<evidence type="ECO:0000256" key="2">
    <source>
        <dbReference type="ARBA" id="ARBA00022692"/>
    </source>
</evidence>
<dbReference type="Proteomes" id="UP000318081">
    <property type="component" value="Chromosome"/>
</dbReference>
<dbReference type="RefSeq" id="WP_145216101.1">
    <property type="nucleotide sequence ID" value="NZ_CP036432.1"/>
</dbReference>
<keyword evidence="4 5" id="KW-0472">Membrane</keyword>
<dbReference type="PANTHER" id="PTHR30566:SF5">
    <property type="entry name" value="MECHANOSENSITIVE ION CHANNEL PROTEIN 1, MITOCHONDRIAL-RELATED"/>
    <property type="match status" value="1"/>
</dbReference>
<dbReference type="PANTHER" id="PTHR30566">
    <property type="entry name" value="YNAI-RELATED MECHANOSENSITIVE ION CHANNEL"/>
    <property type="match status" value="1"/>
</dbReference>
<dbReference type="Pfam" id="PF00924">
    <property type="entry name" value="MS_channel_2nd"/>
    <property type="match status" value="1"/>
</dbReference>
<evidence type="ECO:0000256" key="3">
    <source>
        <dbReference type="ARBA" id="ARBA00022989"/>
    </source>
</evidence>
<feature type="transmembrane region" description="Helical" evidence="5">
    <location>
        <begin position="20"/>
        <end position="39"/>
    </location>
</feature>
<feature type="transmembrane region" description="Helical" evidence="5">
    <location>
        <begin position="78"/>
        <end position="103"/>
    </location>
</feature>
<evidence type="ECO:0000313" key="7">
    <source>
        <dbReference type="EMBL" id="QDV85834.1"/>
    </source>
</evidence>
<proteinExistence type="predicted"/>
<accession>A0ABX5XV61</accession>
<dbReference type="InterPro" id="IPR023408">
    <property type="entry name" value="MscS_beta-dom_sf"/>
</dbReference>
<dbReference type="InterPro" id="IPR006685">
    <property type="entry name" value="MscS_channel_2nd"/>
</dbReference>